<protein>
    <submittedName>
        <fullName evidence="3">Cyclin-related protein FAM58A</fullName>
    </submittedName>
</protein>
<dbReference type="CDD" id="cd20534">
    <property type="entry name" value="CYCLIN_CCNM_CCNQ_rpt1"/>
    <property type="match status" value="1"/>
</dbReference>
<keyword evidence="4" id="KW-1185">Reference proteome</keyword>
<accession>A0AAD4N2P5</accession>
<keyword evidence="1" id="KW-0195">Cyclin</keyword>
<dbReference type="InterPro" id="IPR043198">
    <property type="entry name" value="Cyclin/Ssn8"/>
</dbReference>
<evidence type="ECO:0000256" key="1">
    <source>
        <dbReference type="ARBA" id="ARBA00023127"/>
    </source>
</evidence>
<dbReference type="PANTHER" id="PTHR10026">
    <property type="entry name" value="CYCLIN"/>
    <property type="match status" value="1"/>
</dbReference>
<sequence length="223" mass="26092">MSEKRKEHRKIYEYIIELGIRLKSKSLTIGYAVVYCYKVIQKHFPDKICLYTMATSCLLLAGKVTNDTTIVTKDVVNMSYRILHPSEPPLEIGELSYALRQGLVEMELVTLRFLRFRFNFEHPHQDLVLMISILRDWFPQQFQDHPNIDEIAAMFLQDLYVQPQIIVDHKPKTIAILVISMAFGALKLDIPDESWVPTLHTTLDIERLQKLKRKTLEEIYSVQ</sequence>
<evidence type="ECO:0000313" key="3">
    <source>
        <dbReference type="EMBL" id="KAI1714503.1"/>
    </source>
</evidence>
<dbReference type="InterPro" id="IPR048055">
    <property type="entry name" value="Cyclin-Q_first_cyclin_box"/>
</dbReference>
<dbReference type="GO" id="GO:0006357">
    <property type="term" value="P:regulation of transcription by RNA polymerase II"/>
    <property type="evidence" value="ECO:0007669"/>
    <property type="project" value="InterPro"/>
</dbReference>
<feature type="domain" description="Cyclin N-terminal" evidence="2">
    <location>
        <begin position="7"/>
        <end position="118"/>
    </location>
</feature>
<dbReference type="InterPro" id="IPR036915">
    <property type="entry name" value="Cyclin-like_sf"/>
</dbReference>
<dbReference type="AlphaFoldDB" id="A0AAD4N2P5"/>
<dbReference type="SUPFAM" id="SSF47954">
    <property type="entry name" value="Cyclin-like"/>
    <property type="match status" value="2"/>
</dbReference>
<reference evidence="3" key="1">
    <citation type="submission" date="2022-01" db="EMBL/GenBank/DDBJ databases">
        <title>Genome Sequence Resource for Two Populations of Ditylenchus destructor, the Migratory Endoparasitic Phytonematode.</title>
        <authorList>
            <person name="Zhang H."/>
            <person name="Lin R."/>
            <person name="Xie B."/>
        </authorList>
    </citation>
    <scope>NUCLEOTIDE SEQUENCE</scope>
    <source>
        <strain evidence="3">BazhouSP</strain>
    </source>
</reference>
<dbReference type="Pfam" id="PF00134">
    <property type="entry name" value="Cyclin_N"/>
    <property type="match status" value="1"/>
</dbReference>
<name>A0AAD4N2P5_9BILA</name>
<dbReference type="Proteomes" id="UP001201812">
    <property type="component" value="Unassembled WGS sequence"/>
</dbReference>
<gene>
    <name evidence="3" type="ORF">DdX_08599</name>
</gene>
<proteinExistence type="predicted"/>
<comment type="caution">
    <text evidence="3">The sequence shown here is derived from an EMBL/GenBank/DDBJ whole genome shotgun (WGS) entry which is preliminary data.</text>
</comment>
<dbReference type="GO" id="GO:0016538">
    <property type="term" value="F:cyclin-dependent protein serine/threonine kinase regulator activity"/>
    <property type="evidence" value="ECO:0007669"/>
    <property type="project" value="InterPro"/>
</dbReference>
<dbReference type="EMBL" id="JAKKPZ010000013">
    <property type="protein sequence ID" value="KAI1714503.1"/>
    <property type="molecule type" value="Genomic_DNA"/>
</dbReference>
<evidence type="ECO:0000259" key="2">
    <source>
        <dbReference type="Pfam" id="PF00134"/>
    </source>
</evidence>
<dbReference type="Gene3D" id="1.10.472.10">
    <property type="entry name" value="Cyclin-like"/>
    <property type="match status" value="2"/>
</dbReference>
<dbReference type="InterPro" id="IPR006671">
    <property type="entry name" value="Cyclin_N"/>
</dbReference>
<evidence type="ECO:0000313" key="4">
    <source>
        <dbReference type="Proteomes" id="UP001201812"/>
    </source>
</evidence>
<organism evidence="3 4">
    <name type="scientific">Ditylenchus destructor</name>
    <dbReference type="NCBI Taxonomy" id="166010"/>
    <lineage>
        <taxon>Eukaryota</taxon>
        <taxon>Metazoa</taxon>
        <taxon>Ecdysozoa</taxon>
        <taxon>Nematoda</taxon>
        <taxon>Chromadorea</taxon>
        <taxon>Rhabditida</taxon>
        <taxon>Tylenchina</taxon>
        <taxon>Tylenchomorpha</taxon>
        <taxon>Sphaerularioidea</taxon>
        <taxon>Anguinidae</taxon>
        <taxon>Anguininae</taxon>
        <taxon>Ditylenchus</taxon>
    </lineage>
</organism>